<dbReference type="STRING" id="1577474.GA0111570_102411"/>
<dbReference type="InterPro" id="IPR029044">
    <property type="entry name" value="Nucleotide-diphossugar_trans"/>
</dbReference>
<dbReference type="AlphaFoldDB" id="A0A1G6GF76"/>
<dbReference type="CDD" id="cd00761">
    <property type="entry name" value="Glyco_tranf_GTA_type"/>
    <property type="match status" value="1"/>
</dbReference>
<accession>A0A1G6GF76</accession>
<evidence type="ECO:0000313" key="3">
    <source>
        <dbReference type="EMBL" id="SDB80620.1"/>
    </source>
</evidence>
<dbReference type="SUPFAM" id="SSF53448">
    <property type="entry name" value="Nucleotide-diphospho-sugar transferases"/>
    <property type="match status" value="1"/>
</dbReference>
<evidence type="ECO:0000256" key="1">
    <source>
        <dbReference type="SAM" id="MobiDB-lite"/>
    </source>
</evidence>
<dbReference type="PANTHER" id="PTHR22916:SF3">
    <property type="entry name" value="UDP-GLCNAC:BETAGAL BETA-1,3-N-ACETYLGLUCOSAMINYLTRANSFERASE-LIKE PROTEIN 1"/>
    <property type="match status" value="1"/>
</dbReference>
<dbReference type="GO" id="GO:0016758">
    <property type="term" value="F:hexosyltransferase activity"/>
    <property type="evidence" value="ECO:0007669"/>
    <property type="project" value="UniProtKB-ARBA"/>
</dbReference>
<gene>
    <name evidence="3" type="ORF">GA0111570_102411</name>
</gene>
<evidence type="ECO:0000313" key="4">
    <source>
        <dbReference type="Proteomes" id="UP000199086"/>
    </source>
</evidence>
<dbReference type="RefSeq" id="WP_092606895.1">
    <property type="nucleotide sequence ID" value="NZ_FMYF01000002.1"/>
</dbReference>
<name>A0A1G6GF76_9ACTN</name>
<evidence type="ECO:0000259" key="2">
    <source>
        <dbReference type="Pfam" id="PF00535"/>
    </source>
</evidence>
<feature type="region of interest" description="Disordered" evidence="1">
    <location>
        <begin position="802"/>
        <end position="823"/>
    </location>
</feature>
<reference evidence="3 4" key="1">
    <citation type="submission" date="2016-06" db="EMBL/GenBank/DDBJ databases">
        <authorList>
            <person name="Olsen C.W."/>
            <person name="Carey S."/>
            <person name="Hinshaw L."/>
            <person name="Karasin A.I."/>
        </authorList>
    </citation>
    <scope>NUCLEOTIDE SEQUENCE [LARGE SCALE GENOMIC DNA]</scope>
    <source>
        <strain evidence="3 4">LZ-22</strain>
    </source>
</reference>
<dbReference type="PANTHER" id="PTHR22916">
    <property type="entry name" value="GLYCOSYLTRANSFERASE"/>
    <property type="match status" value="1"/>
</dbReference>
<dbReference type="Gene3D" id="3.90.550.10">
    <property type="entry name" value="Spore Coat Polysaccharide Biosynthesis Protein SpsA, Chain A"/>
    <property type="match status" value="1"/>
</dbReference>
<dbReference type="InterPro" id="IPR001173">
    <property type="entry name" value="Glyco_trans_2-like"/>
</dbReference>
<feature type="domain" description="Glycosyltransferase 2-like" evidence="2">
    <location>
        <begin position="11"/>
        <end position="172"/>
    </location>
</feature>
<dbReference type="Proteomes" id="UP000199086">
    <property type="component" value="Unassembled WGS sequence"/>
</dbReference>
<organism evidence="3 4">
    <name type="scientific">Raineyella antarctica</name>
    <dbReference type="NCBI Taxonomy" id="1577474"/>
    <lineage>
        <taxon>Bacteria</taxon>
        <taxon>Bacillati</taxon>
        <taxon>Actinomycetota</taxon>
        <taxon>Actinomycetes</taxon>
        <taxon>Propionibacteriales</taxon>
        <taxon>Propionibacteriaceae</taxon>
        <taxon>Raineyella</taxon>
    </lineage>
</organism>
<dbReference type="EMBL" id="FMYF01000002">
    <property type="protein sequence ID" value="SDB80620.1"/>
    <property type="molecule type" value="Genomic_DNA"/>
</dbReference>
<keyword evidence="3" id="KW-0808">Transferase</keyword>
<keyword evidence="4" id="KW-1185">Reference proteome</keyword>
<sequence>MQFGAGQPRLSVVVPFYGVEAYIRDCLASIRDQSLRDIEVILVDDGSPDGSRVIAEEFCAEDPRFRIVTQENQGLGPARNTGTEEAVGEYLTFVDSDDLVSRHGFESMVDSLDHSGSSLAGGNAWRFNSSHVTASWAHRVAYARSREATHVLEFRDLARDRMVWNKVYRRSFWDEFGYRFPAIRYEDYPVTLAAHIDAVTVDCLAQTVYCWRERESGDSITQQVFRYDNLRDRITSAAMVLSVVDRSAPVLRPLVADLLADSDLLAVLQAFYRVPEDSAKDLMALGEELVDLLGARALRKRHPYDRLQVEAMRHGDLDLLRVLAERRDEGILGDLSRAHTVPPLGRLEYNYPGRDRPWTSTSLYRVPRRAVALRATVGSVEWVEGERPSLRLGGTAEIRHVPTTDRSSIAVRAIAGESSIPLEVRRSTAIDSHGNLAPVGFEVDVPLDHMRTWADSSDQLTFGVEVRSGRYHRTGILRATKPGSPRWPEFRRLDATLVAMPGQRGGWPYAITWHREPILLEGVDVRPDGVLLTLRAATARSKGDIVLAWSPGIPELRRPCDWHPDGAGAVGSVRLGFGELVAGADHDEPIPLTRVRSLSVVPDPPTEVDDEGAIVVRPLEPLLWGLAEGTIAVPRDGRVLRLSRTATSQVAVAETDLLATYADRVEVAGGVLVVEGRVTIGDPTAASLAWCHFPVGSDDPVDAGVRASVDGDRWSIRVPLRRLASFTSEDSVLGGDERLLWHLLEYNDGGARAVLVDPFAAGRLPVRFEGTAEDGHPLHGWVQGEPTLTQATGALRATIMRESEPERGSATVGRRPGLPWRKG</sequence>
<protein>
    <submittedName>
        <fullName evidence="3">CDP-glycerol glycerophosphotransferase</fullName>
    </submittedName>
</protein>
<dbReference type="Pfam" id="PF00535">
    <property type="entry name" value="Glycos_transf_2"/>
    <property type="match status" value="1"/>
</dbReference>
<proteinExistence type="predicted"/>